<evidence type="ECO:0008006" key="3">
    <source>
        <dbReference type="Google" id="ProtNLM"/>
    </source>
</evidence>
<organism evidence="1 2">
    <name type="scientific">Paramagnetospirillum magneticum (strain ATCC 700264 / AMB-1)</name>
    <name type="common">Magnetospirillum magneticum</name>
    <dbReference type="NCBI Taxonomy" id="342108"/>
    <lineage>
        <taxon>Bacteria</taxon>
        <taxon>Pseudomonadati</taxon>
        <taxon>Pseudomonadota</taxon>
        <taxon>Alphaproteobacteria</taxon>
        <taxon>Rhodospirillales</taxon>
        <taxon>Magnetospirillaceae</taxon>
        <taxon>Paramagnetospirillum</taxon>
    </lineage>
</organism>
<name>Q2W6F0_PARM1</name>
<dbReference type="Proteomes" id="UP000007058">
    <property type="component" value="Chromosome"/>
</dbReference>
<evidence type="ECO:0000313" key="1">
    <source>
        <dbReference type="EMBL" id="BAE50575.1"/>
    </source>
</evidence>
<keyword evidence="2" id="KW-1185">Reference proteome</keyword>
<sequence length="205" mass="22605">MAGWTQDYTFDDTGLRRRLMAYAANARDLSVPMEKIGIAGMASTDLRFEREVGPDGQAWAALAPSTIRRKEKAGRTAKLQWSGRLRSSFTRQVTANSVSWGTNLPYANAQQNGAQISRHAHTVLDSRISLRRALRTAKRKDGTEVEFEGFLFAREGDKRVVAQSRRVAGAATIVIPARPFAGINEAEKTAYGQMVLDHVLKPGQS</sequence>
<dbReference type="HOGENOM" id="CLU_117141_2_0_5"/>
<dbReference type="InterPro" id="IPR006522">
    <property type="entry name" value="Phage_virion_morphogenesis"/>
</dbReference>
<dbReference type="STRING" id="342108.amb1771"/>
<dbReference type="EMBL" id="AP007255">
    <property type="protein sequence ID" value="BAE50575.1"/>
    <property type="molecule type" value="Genomic_DNA"/>
</dbReference>
<dbReference type="AlphaFoldDB" id="Q2W6F0"/>
<protein>
    <recommendedName>
        <fullName evidence="3">Mu-like prophage protein gpG</fullName>
    </recommendedName>
</protein>
<evidence type="ECO:0000313" key="2">
    <source>
        <dbReference type="Proteomes" id="UP000007058"/>
    </source>
</evidence>
<reference evidence="1 2" key="1">
    <citation type="journal article" date="2005" name="DNA Res.">
        <title>Complete genome sequence of the facultative anaerobic magnetotactic bacterium Magnetospirillum sp. strain AMB-1.</title>
        <authorList>
            <person name="Matsunaga T."/>
            <person name="Okamura Y."/>
            <person name="Fukuda Y."/>
            <person name="Wahyudi A.T."/>
            <person name="Murase Y."/>
            <person name="Takeyama H."/>
        </authorList>
    </citation>
    <scope>NUCLEOTIDE SEQUENCE [LARGE SCALE GENOMIC DNA]</scope>
    <source>
        <strain evidence="2">ATCC 700264 / AMB-1</strain>
    </source>
</reference>
<proteinExistence type="predicted"/>
<dbReference type="Pfam" id="PF05069">
    <property type="entry name" value="Phage_tail_S"/>
    <property type="match status" value="1"/>
</dbReference>
<accession>Q2W6F0</accession>
<dbReference type="KEGG" id="mag:amb1771"/>
<gene>
    <name evidence="1" type="ordered locus">amb1771</name>
</gene>
<dbReference type="OrthoDB" id="2081253at2"/>
<dbReference type="RefSeq" id="WP_011384176.1">
    <property type="nucleotide sequence ID" value="NC_007626.1"/>
</dbReference>